<reference evidence="1 2" key="1">
    <citation type="journal article" date="2019" name="Emerg. Microbes Infect.">
        <title>Comprehensive subspecies identification of 175 nontuberculous mycobacteria species based on 7547 genomic profiles.</title>
        <authorList>
            <person name="Matsumoto Y."/>
            <person name="Kinjo T."/>
            <person name="Motooka D."/>
            <person name="Nabeya D."/>
            <person name="Jung N."/>
            <person name="Uechi K."/>
            <person name="Horii T."/>
            <person name="Iida T."/>
            <person name="Fujita J."/>
            <person name="Nakamura S."/>
        </authorList>
    </citation>
    <scope>NUCLEOTIDE SEQUENCE [LARGE SCALE GENOMIC DNA]</scope>
    <source>
        <strain evidence="1 2">JCM 30725</strain>
    </source>
</reference>
<dbReference type="AlphaFoldDB" id="A0A7I9YSA4"/>
<dbReference type="EMBL" id="BLKZ01000001">
    <property type="protein sequence ID" value="GFG91427.1"/>
    <property type="molecule type" value="Genomic_DNA"/>
</dbReference>
<organism evidence="1 2">
    <name type="scientific">Mycobacterium bourgelatii</name>
    <dbReference type="NCBI Taxonomy" id="1273442"/>
    <lineage>
        <taxon>Bacteria</taxon>
        <taxon>Bacillati</taxon>
        <taxon>Actinomycetota</taxon>
        <taxon>Actinomycetes</taxon>
        <taxon>Mycobacteriales</taxon>
        <taxon>Mycobacteriaceae</taxon>
        <taxon>Mycobacterium</taxon>
    </lineage>
</organism>
<proteinExistence type="predicted"/>
<dbReference type="Proteomes" id="UP000465360">
    <property type="component" value="Unassembled WGS sequence"/>
</dbReference>
<accession>A0A7I9YSA4</accession>
<evidence type="ECO:0000313" key="1">
    <source>
        <dbReference type="EMBL" id="GFG91427.1"/>
    </source>
</evidence>
<gene>
    <name evidence="1" type="ORF">MBOU_34690</name>
</gene>
<name>A0A7I9YSA4_MYCBU</name>
<sequence>MHPEISGDLIESDAVITAAGNAHDVVAELAGIGSGHNDILPARPNGASQLKCHLFVQQTRAITDHAAT</sequence>
<protein>
    <submittedName>
        <fullName evidence="1">Uncharacterized protein</fullName>
    </submittedName>
</protein>
<comment type="caution">
    <text evidence="1">The sequence shown here is derived from an EMBL/GenBank/DDBJ whole genome shotgun (WGS) entry which is preliminary data.</text>
</comment>
<keyword evidence="2" id="KW-1185">Reference proteome</keyword>
<evidence type="ECO:0000313" key="2">
    <source>
        <dbReference type="Proteomes" id="UP000465360"/>
    </source>
</evidence>